<organism evidence="1 2">
    <name type="scientific">Parthenolecanium corni</name>
    <dbReference type="NCBI Taxonomy" id="536013"/>
    <lineage>
        <taxon>Eukaryota</taxon>
        <taxon>Metazoa</taxon>
        <taxon>Ecdysozoa</taxon>
        <taxon>Arthropoda</taxon>
        <taxon>Hexapoda</taxon>
        <taxon>Insecta</taxon>
        <taxon>Pterygota</taxon>
        <taxon>Neoptera</taxon>
        <taxon>Paraneoptera</taxon>
        <taxon>Hemiptera</taxon>
        <taxon>Sternorrhyncha</taxon>
        <taxon>Coccoidea</taxon>
        <taxon>Coccidae</taxon>
        <taxon>Parthenolecanium</taxon>
    </lineage>
</organism>
<dbReference type="Proteomes" id="UP001367676">
    <property type="component" value="Unassembled WGS sequence"/>
</dbReference>
<dbReference type="AlphaFoldDB" id="A0AAN9Y7Y6"/>
<evidence type="ECO:0000313" key="1">
    <source>
        <dbReference type="EMBL" id="KAK7603408.1"/>
    </source>
</evidence>
<dbReference type="EMBL" id="JBBCAQ010000006">
    <property type="protein sequence ID" value="KAK7603408.1"/>
    <property type="molecule type" value="Genomic_DNA"/>
</dbReference>
<name>A0AAN9Y7Y6_9HEMI</name>
<evidence type="ECO:0000313" key="2">
    <source>
        <dbReference type="Proteomes" id="UP001367676"/>
    </source>
</evidence>
<proteinExistence type="predicted"/>
<protein>
    <submittedName>
        <fullName evidence="1">Uncharacterized protein</fullName>
    </submittedName>
</protein>
<sequence length="457" mass="48939">MSNNLVANGELEITATGFVSAILLKENTHAAACIYASSSLSPDENPGSRSRGRNAPRLVRHLRVASNNENATLSFVPRLVDSATIAPYVDALVAGCDLSTPVEAKSHDFQTVIPSSSSVSSRLIYASRFYYYWYSKPLTNDMGAGCKKNKVRTELYAAVDANNENAAPASPACGPSPAGLQNAGAPPQFVFPLSPPNSQPGSPSPFFSATANGTAFVLPDVIANAAAVPPNNARAAPHSAAFAPTVSARAPNATASHAMPGASPLVLDAASVREKLMRKRKRVKVTKRKKLATACEAYEAQRKVARTGAVACACATRYNQEMDVVMVDDDDDESMAEPQERIAPEYLLRSCYNATSAAAFASHDFEHVPTVHTSSCCLQRQPSTSSTHPSHSLPVCMHVGEELRKIVECFRNPKELAENMSTDDMENVKGAGFMSQFGRTMFTAALLVIGWKLLRQN</sequence>
<comment type="caution">
    <text evidence="1">The sequence shown here is derived from an EMBL/GenBank/DDBJ whole genome shotgun (WGS) entry which is preliminary data.</text>
</comment>
<accession>A0AAN9Y7Y6</accession>
<reference evidence="1 2" key="1">
    <citation type="submission" date="2024-03" db="EMBL/GenBank/DDBJ databases">
        <title>Adaptation during the transition from Ophiocordyceps entomopathogen to insect associate is accompanied by gene loss and intensified selection.</title>
        <authorList>
            <person name="Ward C.M."/>
            <person name="Onetto C.A."/>
            <person name="Borneman A.R."/>
        </authorList>
    </citation>
    <scope>NUCLEOTIDE SEQUENCE [LARGE SCALE GENOMIC DNA]</scope>
    <source>
        <strain evidence="1">AWRI1</strain>
        <tissue evidence="1">Single Adult Female</tissue>
    </source>
</reference>
<keyword evidence="2" id="KW-1185">Reference proteome</keyword>
<gene>
    <name evidence="1" type="ORF">V9T40_003407</name>
</gene>